<reference evidence="5 6" key="1">
    <citation type="journal article" date="2014" name="Agronomy (Basel)">
        <title>A Draft Genome Sequence for Ensete ventricosum, the Drought-Tolerant Tree Against Hunger.</title>
        <authorList>
            <person name="Harrison J."/>
            <person name="Moore K.A."/>
            <person name="Paszkiewicz K."/>
            <person name="Jones T."/>
            <person name="Grant M."/>
            <person name="Ambacheew D."/>
            <person name="Muzemil S."/>
            <person name="Studholme D.J."/>
        </authorList>
    </citation>
    <scope>NUCLEOTIDE SEQUENCE [LARGE SCALE GENOMIC DNA]</scope>
</reference>
<evidence type="ECO:0000256" key="3">
    <source>
        <dbReference type="ARBA" id="ARBA00023295"/>
    </source>
</evidence>
<evidence type="ECO:0000313" key="6">
    <source>
        <dbReference type="Proteomes" id="UP000287651"/>
    </source>
</evidence>
<dbReference type="InterPro" id="IPR012334">
    <property type="entry name" value="Pectin_lyas_fold"/>
</dbReference>
<comment type="caution">
    <text evidence="5">The sequence shown here is derived from an EMBL/GenBank/DDBJ whole genome shotgun (WGS) entry which is preliminary data.</text>
</comment>
<dbReference type="InterPro" id="IPR000743">
    <property type="entry name" value="Glyco_hydro_28"/>
</dbReference>
<dbReference type="Pfam" id="PF00295">
    <property type="entry name" value="Glyco_hydro_28"/>
    <property type="match status" value="1"/>
</dbReference>
<keyword evidence="3 4" id="KW-0326">Glycosidase</keyword>
<evidence type="ECO:0000256" key="1">
    <source>
        <dbReference type="ARBA" id="ARBA00008834"/>
    </source>
</evidence>
<comment type="similarity">
    <text evidence="1 4">Belongs to the glycosyl hydrolase 28 family.</text>
</comment>
<evidence type="ECO:0000256" key="4">
    <source>
        <dbReference type="RuleBase" id="RU361169"/>
    </source>
</evidence>
<keyword evidence="2 4" id="KW-0378">Hydrolase</keyword>
<dbReference type="GO" id="GO:0005975">
    <property type="term" value="P:carbohydrate metabolic process"/>
    <property type="evidence" value="ECO:0007669"/>
    <property type="project" value="InterPro"/>
</dbReference>
<organism evidence="5 6">
    <name type="scientific">Ensete ventricosum</name>
    <name type="common">Abyssinian banana</name>
    <name type="synonym">Musa ensete</name>
    <dbReference type="NCBI Taxonomy" id="4639"/>
    <lineage>
        <taxon>Eukaryota</taxon>
        <taxon>Viridiplantae</taxon>
        <taxon>Streptophyta</taxon>
        <taxon>Embryophyta</taxon>
        <taxon>Tracheophyta</taxon>
        <taxon>Spermatophyta</taxon>
        <taxon>Magnoliopsida</taxon>
        <taxon>Liliopsida</taxon>
        <taxon>Zingiberales</taxon>
        <taxon>Musaceae</taxon>
        <taxon>Ensete</taxon>
    </lineage>
</organism>
<proteinExistence type="inferred from homology"/>
<evidence type="ECO:0000256" key="2">
    <source>
        <dbReference type="ARBA" id="ARBA00022801"/>
    </source>
</evidence>
<dbReference type="GO" id="GO:0004650">
    <property type="term" value="F:polygalacturonase activity"/>
    <property type="evidence" value="ECO:0007669"/>
    <property type="project" value="InterPro"/>
</dbReference>
<accession>A0A426ZX77</accession>
<protein>
    <submittedName>
        <fullName evidence="5">Uncharacterized protein</fullName>
    </submittedName>
</protein>
<evidence type="ECO:0000313" key="5">
    <source>
        <dbReference type="EMBL" id="RRT68567.1"/>
    </source>
</evidence>
<gene>
    <name evidence="5" type="ORF">B296_00015145</name>
</gene>
<dbReference type="Gene3D" id="2.160.20.10">
    <property type="entry name" value="Single-stranded right-handed beta-helix, Pectin lyase-like"/>
    <property type="match status" value="1"/>
</dbReference>
<sequence length="196" mass="21991">MVAKTSAVQVSDVHYIQATGTSGGDMAISLNCSQTMACTGITLDGVDIQPADASVKPASFCYNAQLTTTNEKESNTSKKRAMNHARLNPFTHLAADSRCWPTYIKRRTRALLWVPHRFCSICPIAAPVMQRVHGQVGEKWLLTYSYRGIVIANAARRSRRRLPHFHPLRLRPSIAKREKGTVSLVLGFRIRWIPRF</sequence>
<dbReference type="AlphaFoldDB" id="A0A426ZX77"/>
<dbReference type="Proteomes" id="UP000287651">
    <property type="component" value="Unassembled WGS sequence"/>
</dbReference>
<dbReference type="SUPFAM" id="SSF51126">
    <property type="entry name" value="Pectin lyase-like"/>
    <property type="match status" value="1"/>
</dbReference>
<dbReference type="EMBL" id="AMZH03004654">
    <property type="protein sequence ID" value="RRT68567.1"/>
    <property type="molecule type" value="Genomic_DNA"/>
</dbReference>
<dbReference type="InterPro" id="IPR011050">
    <property type="entry name" value="Pectin_lyase_fold/virulence"/>
</dbReference>
<name>A0A426ZX77_ENSVE</name>